<comment type="caution">
    <text evidence="2">The sequence shown here is derived from an EMBL/GenBank/DDBJ whole genome shotgun (WGS) entry which is preliminary data.</text>
</comment>
<dbReference type="EMBL" id="JAINZZ010000001">
    <property type="protein sequence ID" value="MBY8876355.1"/>
    <property type="molecule type" value="Genomic_DNA"/>
</dbReference>
<keyword evidence="3" id="KW-1185">Reference proteome</keyword>
<keyword evidence="1" id="KW-1133">Transmembrane helix</keyword>
<sequence>MTGAELLKLYRRRGLMIWSGVLSAGGQVAFYVLGALQHAADPAHHAPAGGLRGLADAMMLLGYLGGVAAVMIGTAAGGGDTAAGVFRDLASTGRSRAALFAVRVPAALVVTGVFTVLAFAVTATGAIVFAGPERAPSADTLGRCLAAAVAAAGVWTLLAVGLSSALASRTVAVGLLLCWNLALGRVLEHAGGLGSLRMGLSSAPVDRLVPAAVGGTHVVAMPVWGAAAVMVAWAAAGLAAGAWRTVRRDA</sequence>
<organism evidence="2 3">
    <name type="scientific">Actinacidiphila acidipaludis</name>
    <dbReference type="NCBI Taxonomy" id="2873382"/>
    <lineage>
        <taxon>Bacteria</taxon>
        <taxon>Bacillati</taxon>
        <taxon>Actinomycetota</taxon>
        <taxon>Actinomycetes</taxon>
        <taxon>Kitasatosporales</taxon>
        <taxon>Streptomycetaceae</taxon>
        <taxon>Actinacidiphila</taxon>
    </lineage>
</organism>
<evidence type="ECO:0000313" key="3">
    <source>
        <dbReference type="Proteomes" id="UP000778578"/>
    </source>
</evidence>
<proteinExistence type="predicted"/>
<keyword evidence="1" id="KW-0472">Membrane</keyword>
<feature type="transmembrane region" description="Helical" evidence="1">
    <location>
        <begin position="15"/>
        <end position="36"/>
    </location>
</feature>
<evidence type="ECO:0008006" key="4">
    <source>
        <dbReference type="Google" id="ProtNLM"/>
    </source>
</evidence>
<accession>A0ABS7PZP5</accession>
<keyword evidence="1" id="KW-0812">Transmembrane</keyword>
<feature type="transmembrane region" description="Helical" evidence="1">
    <location>
        <begin position="223"/>
        <end position="243"/>
    </location>
</feature>
<feature type="transmembrane region" description="Helical" evidence="1">
    <location>
        <begin position="97"/>
        <end position="130"/>
    </location>
</feature>
<dbReference type="Proteomes" id="UP000778578">
    <property type="component" value="Unassembled WGS sequence"/>
</dbReference>
<reference evidence="2 3" key="1">
    <citation type="submission" date="2021-08" db="EMBL/GenBank/DDBJ databases">
        <title>WGS of actinomycetes from Thailand.</title>
        <authorList>
            <person name="Thawai C."/>
        </authorList>
    </citation>
    <scope>NUCLEOTIDE SEQUENCE [LARGE SCALE GENOMIC DNA]</scope>
    <source>
        <strain evidence="2 3">PLK6-54</strain>
    </source>
</reference>
<evidence type="ECO:0000313" key="2">
    <source>
        <dbReference type="EMBL" id="MBY8876355.1"/>
    </source>
</evidence>
<name>A0ABS7PZP5_9ACTN</name>
<protein>
    <recommendedName>
        <fullName evidence="4">ABC transporter permease</fullName>
    </recommendedName>
</protein>
<feature type="transmembrane region" description="Helical" evidence="1">
    <location>
        <begin position="142"/>
        <end position="167"/>
    </location>
</feature>
<gene>
    <name evidence="2" type="ORF">K7862_01705</name>
</gene>
<dbReference type="RefSeq" id="WP_222959613.1">
    <property type="nucleotide sequence ID" value="NZ_JAINZZ010000001.1"/>
</dbReference>
<feature type="transmembrane region" description="Helical" evidence="1">
    <location>
        <begin position="57"/>
        <end position="77"/>
    </location>
</feature>
<evidence type="ECO:0000256" key="1">
    <source>
        <dbReference type="SAM" id="Phobius"/>
    </source>
</evidence>